<sequence>MRFLFFIFCFVAMHVSGYGQQRQLSGKVTGETGKPVAHIAVLLKNGESRILAFAYTDVNGYYRIPVADTMDLYNAGVEISNLQYHVSKQLLQPDKDVYDFNLSDKVISLPEVKAMNRPVTRVGDTTAYNVNFFARDEDRNIGEVIARLPGLSIGEDGMIYFNDKPISDLYIDGDNLMAGRYQIATKAINKNMIKSIEVIQHHQAVKVLKDRVMSDNVVINLVLKDENSTHLSGQAMLGAGLPAQWEGVANTMMFNRKFKMLNTLKGNNSGVDYSGESTQFGAASILETEGNTRPSPLLSAGTVGDPDIPRSNYFINRSGAATANILFNTKNEWQWRLNFLGHLDRNKLAYTGFVENYFQNDTIRYSEIQNAIRKKNAISTVLSVRANRTKYLFDNVLRVNFNKDRNNSQMDLNGLGFGQQLRGNVTDITNTLAWIPASRKGVWGFNWYVNYYNSPQTLAVDEGLNADVLNEGKTFNGILQTASIPTWFSHASITYRPSKSTVNAALQAGLMNEQQDLNSLLLLQQVNNVFTEYTHDPGNALGWRRSRIYLNSSYYLTKKNWQVSLSVPANWQSIRYMQQEYKLDEGINRFFVNPTAKLKVSVAAEDHIELSLNHTNNLGNIAGVYRGAILSSYRNLQANDAELQERSSSGAKLNYHFQRSITMFFLNGEVKYNRVKANSILSGIITDNVQRTILLPYENDQSSFSAYGGGSKYIFSLKTKVSMGLLFQKNWYDQFLNGERLPFVNNTIQLTGGMDAKFWNRLTFAYNGFAVWSDSRLSSKSSQGSPLASKALRLTQRVTLGYSPVKSLFLTVKGWETYNQRPGLRNIHYVFVDANLRYKMVKWKTDFEMDLTNLGNIRRYEYFSLLSNRFAANSFNIRGRMAMLKATFFF</sequence>
<dbReference type="SUPFAM" id="SSF49464">
    <property type="entry name" value="Carboxypeptidase regulatory domain-like"/>
    <property type="match status" value="1"/>
</dbReference>
<comment type="caution">
    <text evidence="1">The sequence shown here is derived from an EMBL/GenBank/DDBJ whole genome shotgun (WGS) entry which is preliminary data.</text>
</comment>
<name>A0ABS9KNZ7_9BACT</name>
<reference evidence="1" key="1">
    <citation type="submission" date="2022-01" db="EMBL/GenBank/DDBJ databases">
        <authorList>
            <person name="Jo J.-H."/>
            <person name="Im W.-T."/>
        </authorList>
    </citation>
    <scope>NUCLEOTIDE SEQUENCE</scope>
    <source>
        <strain evidence="1">NA20</strain>
    </source>
</reference>
<protein>
    <submittedName>
        <fullName evidence="1">Carboxypeptidase-like regulatory domain-containing protein</fullName>
    </submittedName>
</protein>
<proteinExistence type="predicted"/>
<evidence type="ECO:0000313" key="2">
    <source>
        <dbReference type="Proteomes" id="UP001165367"/>
    </source>
</evidence>
<dbReference type="RefSeq" id="WP_237870100.1">
    <property type="nucleotide sequence ID" value="NZ_JAKLTR010000003.1"/>
</dbReference>
<accession>A0ABS9KNZ7</accession>
<dbReference type="SUPFAM" id="SSF56935">
    <property type="entry name" value="Porins"/>
    <property type="match status" value="1"/>
</dbReference>
<dbReference type="Proteomes" id="UP001165367">
    <property type="component" value="Unassembled WGS sequence"/>
</dbReference>
<gene>
    <name evidence="1" type="ORF">LZZ85_07180</name>
</gene>
<dbReference type="EMBL" id="JAKLTR010000003">
    <property type="protein sequence ID" value="MCG2614057.1"/>
    <property type="molecule type" value="Genomic_DNA"/>
</dbReference>
<evidence type="ECO:0000313" key="1">
    <source>
        <dbReference type="EMBL" id="MCG2614057.1"/>
    </source>
</evidence>
<dbReference type="InterPro" id="IPR008969">
    <property type="entry name" value="CarboxyPept-like_regulatory"/>
</dbReference>
<keyword evidence="2" id="KW-1185">Reference proteome</keyword>
<organism evidence="1 2">
    <name type="scientific">Terrimonas ginsenosidimutans</name>
    <dbReference type="NCBI Taxonomy" id="2908004"/>
    <lineage>
        <taxon>Bacteria</taxon>
        <taxon>Pseudomonadati</taxon>
        <taxon>Bacteroidota</taxon>
        <taxon>Chitinophagia</taxon>
        <taxon>Chitinophagales</taxon>
        <taxon>Chitinophagaceae</taxon>
        <taxon>Terrimonas</taxon>
    </lineage>
</organism>